<dbReference type="Pfam" id="PF10990">
    <property type="entry name" value="DUF2809"/>
    <property type="match status" value="1"/>
</dbReference>
<evidence type="ECO:0000313" key="2">
    <source>
        <dbReference type="EMBL" id="GAO43545.1"/>
    </source>
</evidence>
<dbReference type="STRING" id="1220578.FPE01S_02_06500"/>
<proteinExistence type="predicted"/>
<feature type="transmembrane region" description="Helical" evidence="1">
    <location>
        <begin position="36"/>
        <end position="55"/>
    </location>
</feature>
<protein>
    <recommendedName>
        <fullName evidence="4">DUF2809 domain-containing protein</fullName>
    </recommendedName>
</protein>
<evidence type="ECO:0000256" key="1">
    <source>
        <dbReference type="SAM" id="Phobius"/>
    </source>
</evidence>
<dbReference type="AlphaFoldDB" id="A0A0E9N2J2"/>
<organism evidence="2 3">
    <name type="scientific">Flavihumibacter petaseus NBRC 106054</name>
    <dbReference type="NCBI Taxonomy" id="1220578"/>
    <lineage>
        <taxon>Bacteria</taxon>
        <taxon>Pseudomonadati</taxon>
        <taxon>Bacteroidota</taxon>
        <taxon>Chitinophagia</taxon>
        <taxon>Chitinophagales</taxon>
        <taxon>Chitinophagaceae</taxon>
        <taxon>Flavihumibacter</taxon>
    </lineage>
</organism>
<sequence length="129" mass="14687">MNAVFKFNRSYFLLATILFSIEVLIAVYVHDKFIRPYLGDFLVVPLMYCFTKSFLNYPPAKTAVAVLAFAFLIECLQYFNWADKLGLGQSVVARTILGSSFEWLDLLAYTSGFIGILLAERFTQAKLFV</sequence>
<feature type="transmembrane region" description="Helical" evidence="1">
    <location>
        <begin position="12"/>
        <end position="30"/>
    </location>
</feature>
<gene>
    <name evidence="2" type="ORF">FPE01S_02_06500</name>
</gene>
<dbReference type="EMBL" id="BBWV01000002">
    <property type="protein sequence ID" value="GAO43545.1"/>
    <property type="molecule type" value="Genomic_DNA"/>
</dbReference>
<dbReference type="OrthoDB" id="5360192at2"/>
<name>A0A0E9N2J2_9BACT</name>
<dbReference type="Proteomes" id="UP000033121">
    <property type="component" value="Unassembled WGS sequence"/>
</dbReference>
<keyword evidence="1" id="KW-0812">Transmembrane</keyword>
<keyword evidence="3" id="KW-1185">Reference proteome</keyword>
<evidence type="ECO:0008006" key="4">
    <source>
        <dbReference type="Google" id="ProtNLM"/>
    </source>
</evidence>
<accession>A0A0E9N2J2</accession>
<feature type="transmembrane region" description="Helical" evidence="1">
    <location>
        <begin position="62"/>
        <end position="81"/>
    </location>
</feature>
<evidence type="ECO:0000313" key="3">
    <source>
        <dbReference type="Proteomes" id="UP000033121"/>
    </source>
</evidence>
<feature type="transmembrane region" description="Helical" evidence="1">
    <location>
        <begin position="101"/>
        <end position="119"/>
    </location>
</feature>
<keyword evidence="1" id="KW-0472">Membrane</keyword>
<dbReference type="InterPro" id="IPR021257">
    <property type="entry name" value="DUF2809"/>
</dbReference>
<comment type="caution">
    <text evidence="2">The sequence shown here is derived from an EMBL/GenBank/DDBJ whole genome shotgun (WGS) entry which is preliminary data.</text>
</comment>
<reference evidence="2 3" key="1">
    <citation type="submission" date="2015-04" db="EMBL/GenBank/DDBJ databases">
        <title>Whole genome shotgun sequence of Flavihumibacter petaseus NBRC 106054.</title>
        <authorList>
            <person name="Miyazawa S."/>
            <person name="Hosoyama A."/>
            <person name="Hashimoto M."/>
            <person name="Noguchi M."/>
            <person name="Tsuchikane K."/>
            <person name="Ohji S."/>
            <person name="Yamazoe A."/>
            <person name="Ichikawa N."/>
            <person name="Kimura A."/>
            <person name="Fujita N."/>
        </authorList>
    </citation>
    <scope>NUCLEOTIDE SEQUENCE [LARGE SCALE GENOMIC DNA]</scope>
    <source>
        <strain evidence="2 3">NBRC 106054</strain>
    </source>
</reference>
<keyword evidence="1" id="KW-1133">Transmembrane helix</keyword>